<evidence type="ECO:0000256" key="2">
    <source>
        <dbReference type="ARBA" id="ARBA00022448"/>
    </source>
</evidence>
<protein>
    <submittedName>
        <fullName evidence="15">Energy transducer TonB</fullName>
    </submittedName>
</protein>
<accession>A0A419SA40</accession>
<dbReference type="AlphaFoldDB" id="A0A419SA40"/>
<comment type="subcellular location">
    <subcellularLocation>
        <location evidence="1 10">Cell outer membrane</location>
        <topology evidence="1 10">Multi-pass membrane protein</topology>
    </subcellularLocation>
</comment>
<dbReference type="InterPro" id="IPR039426">
    <property type="entry name" value="TonB-dep_rcpt-like"/>
</dbReference>
<dbReference type="Gene3D" id="2.60.40.1120">
    <property type="entry name" value="Carboxypeptidase-like, regulatory domain"/>
    <property type="match status" value="1"/>
</dbReference>
<evidence type="ECO:0000256" key="5">
    <source>
        <dbReference type="ARBA" id="ARBA00022729"/>
    </source>
</evidence>
<feature type="chain" id="PRO_5019106519" evidence="12">
    <location>
        <begin position="20"/>
        <end position="774"/>
    </location>
</feature>
<dbReference type="Pfam" id="PF13715">
    <property type="entry name" value="CarbopepD_reg_2"/>
    <property type="match status" value="1"/>
</dbReference>
<comment type="similarity">
    <text evidence="10 11">Belongs to the TonB-dependent receptor family.</text>
</comment>
<dbReference type="Pfam" id="PF07715">
    <property type="entry name" value="Plug"/>
    <property type="match status" value="1"/>
</dbReference>
<evidence type="ECO:0000256" key="3">
    <source>
        <dbReference type="ARBA" id="ARBA00022452"/>
    </source>
</evidence>
<keyword evidence="6 11" id="KW-0798">TonB box</keyword>
<keyword evidence="9 10" id="KW-0998">Cell outer membrane</keyword>
<reference evidence="15 16" key="1">
    <citation type="submission" date="2016-07" db="EMBL/GenBank/DDBJ databases">
        <title>Genome of Pelobium manganitolerans.</title>
        <authorList>
            <person name="Wu S."/>
            <person name="Wang G."/>
        </authorList>
    </citation>
    <scope>NUCLEOTIDE SEQUENCE [LARGE SCALE GENOMIC DNA]</scope>
    <source>
        <strain evidence="15 16">YS-25</strain>
    </source>
</reference>
<feature type="domain" description="TonB-dependent receptor plug" evidence="14">
    <location>
        <begin position="121"/>
        <end position="223"/>
    </location>
</feature>
<evidence type="ECO:0000256" key="4">
    <source>
        <dbReference type="ARBA" id="ARBA00022692"/>
    </source>
</evidence>
<keyword evidence="16" id="KW-1185">Reference proteome</keyword>
<keyword evidence="7 10" id="KW-0472">Membrane</keyword>
<evidence type="ECO:0000313" key="16">
    <source>
        <dbReference type="Proteomes" id="UP000283433"/>
    </source>
</evidence>
<evidence type="ECO:0000256" key="10">
    <source>
        <dbReference type="PROSITE-ProRule" id="PRU01360"/>
    </source>
</evidence>
<name>A0A419SA40_9SPHI</name>
<keyword evidence="3 10" id="KW-1134">Transmembrane beta strand</keyword>
<gene>
    <name evidence="15" type="ORF">BCY91_14360</name>
</gene>
<dbReference type="Gene3D" id="2.170.130.10">
    <property type="entry name" value="TonB-dependent receptor, plug domain"/>
    <property type="match status" value="1"/>
</dbReference>
<evidence type="ECO:0000256" key="6">
    <source>
        <dbReference type="ARBA" id="ARBA00023077"/>
    </source>
</evidence>
<dbReference type="InterPro" id="IPR000531">
    <property type="entry name" value="Beta-barrel_TonB"/>
</dbReference>
<dbReference type="GO" id="GO:0044718">
    <property type="term" value="P:siderophore transmembrane transport"/>
    <property type="evidence" value="ECO:0007669"/>
    <property type="project" value="TreeGrafter"/>
</dbReference>
<dbReference type="Proteomes" id="UP000283433">
    <property type="component" value="Unassembled WGS sequence"/>
</dbReference>
<organism evidence="15 16">
    <name type="scientific">Pelobium manganitolerans</name>
    <dbReference type="NCBI Taxonomy" id="1842495"/>
    <lineage>
        <taxon>Bacteria</taxon>
        <taxon>Pseudomonadati</taxon>
        <taxon>Bacteroidota</taxon>
        <taxon>Sphingobacteriia</taxon>
        <taxon>Sphingobacteriales</taxon>
        <taxon>Sphingobacteriaceae</taxon>
        <taxon>Pelobium</taxon>
    </lineage>
</organism>
<dbReference type="Gene3D" id="2.40.170.20">
    <property type="entry name" value="TonB-dependent receptor, beta-barrel domain"/>
    <property type="match status" value="1"/>
</dbReference>
<comment type="caution">
    <text evidence="15">The sequence shown here is derived from an EMBL/GenBank/DDBJ whole genome shotgun (WGS) entry which is preliminary data.</text>
</comment>
<dbReference type="Pfam" id="PF00593">
    <property type="entry name" value="TonB_dep_Rec_b-barrel"/>
    <property type="match status" value="1"/>
</dbReference>
<evidence type="ECO:0000259" key="14">
    <source>
        <dbReference type="Pfam" id="PF07715"/>
    </source>
</evidence>
<dbReference type="SUPFAM" id="SSF49464">
    <property type="entry name" value="Carboxypeptidase regulatory domain-like"/>
    <property type="match status" value="1"/>
</dbReference>
<evidence type="ECO:0000256" key="1">
    <source>
        <dbReference type="ARBA" id="ARBA00004571"/>
    </source>
</evidence>
<dbReference type="OrthoDB" id="9795928at2"/>
<evidence type="ECO:0000256" key="12">
    <source>
        <dbReference type="SAM" id="SignalP"/>
    </source>
</evidence>
<dbReference type="InterPro" id="IPR037066">
    <property type="entry name" value="Plug_dom_sf"/>
</dbReference>
<dbReference type="PANTHER" id="PTHR30069:SF29">
    <property type="entry name" value="HEMOGLOBIN AND HEMOGLOBIN-HAPTOGLOBIN-BINDING PROTEIN 1-RELATED"/>
    <property type="match status" value="1"/>
</dbReference>
<dbReference type="InterPro" id="IPR008969">
    <property type="entry name" value="CarboxyPept-like_regulatory"/>
</dbReference>
<keyword evidence="2 10" id="KW-0813">Transport</keyword>
<evidence type="ECO:0000256" key="9">
    <source>
        <dbReference type="ARBA" id="ARBA00023237"/>
    </source>
</evidence>
<proteinExistence type="inferred from homology"/>
<sequence>MKRILYTLVLLLCASYTYAADIIFSGSVVDAQTKQPLPGASINIPDLKLTTQTDLQGRFSFNRIPENGVFLVQVSYVGYQHLSKSVNFKANNPVVFQLVASRIEANEVVVTGTVSGSSNKKNSTSLGVLSLEDMRATPANNIIDAVSKIAGVSQISTGQAISKPVIRGLSYNRVVTLSDGIKQQGQQWGDEHGIEIDQFSAERIEVLRGAASLVYGADALGGVINILEPLTVSDGLIKGEVLSNYGTNAGLSGSSAMLTGNSSGFVWRGRASYKNAHSFKTPDYYLPNSGFKETDFSGMLGFNKAWGYSHLNVSNFRSNIGFYEPELDAAGNFVDEDGNAFTDSELKSRKLALPNQQINHFKIASNSNVLLPSGSLKLDLGYQNNVRKEFEDVEPALFFDLKTYSVDAKYIREKREGAWQPIFGISADYANSLNKGEEFLIPDYNNWGFGLFYYMNKETANGSFNFGLRYDYRRNQGKDLIDDGVQRFTAFDKQFSNLSGAVGFTHQFTENWNLKANLSSGFRAPNPAEQASNGVHEGTFRYEKGDATLKSENSYQADLALQYTSANIDFSWGIYNNYISNYIFLARNNNETISVTNEGGATSLMPLFRYQQAKANFYGTDATFIYHPFEFLHFENSFSYVHAQNLKLNQALPFIPAASLRNELQFEPNIKGLVHSHISVGLESNFAQRRVASFETTTAGYTLLQAGLGTQFNIGKQKVDLHITANNLLNKRYYNHLSRFKPGRLDESDPSFGIYNPGRNITFGLYLPIGGQLR</sequence>
<evidence type="ECO:0000256" key="11">
    <source>
        <dbReference type="RuleBase" id="RU003357"/>
    </source>
</evidence>
<dbReference type="EMBL" id="MBTA01000003">
    <property type="protein sequence ID" value="RKD19055.1"/>
    <property type="molecule type" value="Genomic_DNA"/>
</dbReference>
<evidence type="ECO:0000313" key="15">
    <source>
        <dbReference type="EMBL" id="RKD19055.1"/>
    </source>
</evidence>
<keyword evidence="5 12" id="KW-0732">Signal</keyword>
<evidence type="ECO:0000256" key="7">
    <source>
        <dbReference type="ARBA" id="ARBA00023136"/>
    </source>
</evidence>
<evidence type="ECO:0000256" key="8">
    <source>
        <dbReference type="ARBA" id="ARBA00023170"/>
    </source>
</evidence>
<dbReference type="InterPro" id="IPR036942">
    <property type="entry name" value="Beta-barrel_TonB_sf"/>
</dbReference>
<feature type="signal peptide" evidence="12">
    <location>
        <begin position="1"/>
        <end position="19"/>
    </location>
</feature>
<dbReference type="GO" id="GO:0015344">
    <property type="term" value="F:siderophore uptake transmembrane transporter activity"/>
    <property type="evidence" value="ECO:0007669"/>
    <property type="project" value="TreeGrafter"/>
</dbReference>
<evidence type="ECO:0000259" key="13">
    <source>
        <dbReference type="Pfam" id="PF00593"/>
    </source>
</evidence>
<dbReference type="SUPFAM" id="SSF56935">
    <property type="entry name" value="Porins"/>
    <property type="match status" value="1"/>
</dbReference>
<keyword evidence="4 10" id="KW-0812">Transmembrane</keyword>
<keyword evidence="8" id="KW-0675">Receptor</keyword>
<dbReference type="PROSITE" id="PS52016">
    <property type="entry name" value="TONB_DEPENDENT_REC_3"/>
    <property type="match status" value="1"/>
</dbReference>
<dbReference type="InterPro" id="IPR012910">
    <property type="entry name" value="Plug_dom"/>
</dbReference>
<dbReference type="PANTHER" id="PTHR30069">
    <property type="entry name" value="TONB-DEPENDENT OUTER MEMBRANE RECEPTOR"/>
    <property type="match status" value="1"/>
</dbReference>
<dbReference type="GO" id="GO:0009279">
    <property type="term" value="C:cell outer membrane"/>
    <property type="evidence" value="ECO:0007669"/>
    <property type="project" value="UniProtKB-SubCell"/>
</dbReference>
<dbReference type="RefSeq" id="WP_120180702.1">
    <property type="nucleotide sequence ID" value="NZ_MBTA01000003.1"/>
</dbReference>
<feature type="domain" description="TonB-dependent receptor-like beta-barrel" evidence="13">
    <location>
        <begin position="246"/>
        <end position="728"/>
    </location>
</feature>